<accession>A0A5A9NWD2</accession>
<evidence type="ECO:0000313" key="1">
    <source>
        <dbReference type="EMBL" id="KAA0714112.1"/>
    </source>
</evidence>
<sequence>MTPRHDVWDHRTRWKSGYNKAPNIQIHFHQLETLKVSSSASVPCLEMIGKRSSWGTSTDKDLNSKPRKVLMPITKGNGGRTLAKSNSLPPIYSPKTYVPSLVVGYQEQKLEKKANIVRMNRVLFDRQKQGCQLPEMSHLIFSRPGAFIDEEPDPAQRSDNLKAPVNLVKGEQLDVELSNLSANERERTKYSLSVSKGRCVQPLSASAIEMDTLSSLKKENEEEKTRMTDVEEEYYTDQRITAWIVKVNASLFSTSKEEITDHALEEQDVDTIKVIYGQD</sequence>
<dbReference type="EMBL" id="SOYY01000012">
    <property type="protein sequence ID" value="KAA0714112.1"/>
    <property type="molecule type" value="Genomic_DNA"/>
</dbReference>
<comment type="caution">
    <text evidence="1">The sequence shown here is derived from an EMBL/GenBank/DDBJ whole genome shotgun (WGS) entry which is preliminary data.</text>
</comment>
<organism evidence="1 2">
    <name type="scientific">Triplophysa tibetana</name>
    <dbReference type="NCBI Taxonomy" id="1572043"/>
    <lineage>
        <taxon>Eukaryota</taxon>
        <taxon>Metazoa</taxon>
        <taxon>Chordata</taxon>
        <taxon>Craniata</taxon>
        <taxon>Vertebrata</taxon>
        <taxon>Euteleostomi</taxon>
        <taxon>Actinopterygii</taxon>
        <taxon>Neopterygii</taxon>
        <taxon>Teleostei</taxon>
        <taxon>Ostariophysi</taxon>
        <taxon>Cypriniformes</taxon>
        <taxon>Nemacheilidae</taxon>
        <taxon>Triplophysa</taxon>
    </lineage>
</organism>
<dbReference type="Proteomes" id="UP000324632">
    <property type="component" value="Chromosome 12"/>
</dbReference>
<reference evidence="1 2" key="1">
    <citation type="journal article" date="2019" name="Mol. Ecol. Resour.">
        <title>Chromosome-level genome assembly of Triplophysa tibetana, a fish adapted to the harsh high-altitude environment of the Tibetan Plateau.</title>
        <authorList>
            <person name="Yang X."/>
            <person name="Liu H."/>
            <person name="Ma Z."/>
            <person name="Zou Y."/>
            <person name="Zou M."/>
            <person name="Mao Y."/>
            <person name="Li X."/>
            <person name="Wang H."/>
            <person name="Chen T."/>
            <person name="Wang W."/>
            <person name="Yang R."/>
        </authorList>
    </citation>
    <scope>NUCLEOTIDE SEQUENCE [LARGE SCALE GENOMIC DNA]</scope>
    <source>
        <strain evidence="1">TTIB1903HZAU</strain>
        <tissue evidence="1">Muscle</tissue>
    </source>
</reference>
<keyword evidence="2" id="KW-1185">Reference proteome</keyword>
<evidence type="ECO:0000313" key="2">
    <source>
        <dbReference type="Proteomes" id="UP000324632"/>
    </source>
</evidence>
<name>A0A5A9NWD2_9TELE</name>
<dbReference type="AlphaFoldDB" id="A0A5A9NWD2"/>
<protein>
    <submittedName>
        <fullName evidence="1">Uncharacterized protein</fullName>
    </submittedName>
</protein>
<gene>
    <name evidence="1" type="ORF">E1301_Tti007260</name>
</gene>
<proteinExistence type="predicted"/>